<dbReference type="InterPro" id="IPR044861">
    <property type="entry name" value="IPNS-like_FE2OG_OXY"/>
</dbReference>
<dbReference type="GO" id="GO:0046872">
    <property type="term" value="F:metal ion binding"/>
    <property type="evidence" value="ECO:0007669"/>
    <property type="project" value="UniProtKB-KW"/>
</dbReference>
<dbReference type="PROSITE" id="PS51471">
    <property type="entry name" value="FE2OG_OXY"/>
    <property type="match status" value="1"/>
</dbReference>
<evidence type="ECO:0000313" key="2">
    <source>
        <dbReference type="EMBL" id="AQK45278.1"/>
    </source>
</evidence>
<dbReference type="EMBL" id="CM000786">
    <property type="protein sequence ID" value="AQK45278.1"/>
    <property type="molecule type" value="Genomic_DNA"/>
</dbReference>
<sequence length="253" mass="28075">MALAVNYYPQCPEPDLTYDLPKYTDPNALTILLQDPNVAGLQVLKGSGGGEDQWIAVSPRPNALVINLGDQLQVTRAEQRRVQERLARAVVNDAQERMSVASFLCPCNSAVISPAAALVVRDGDAPVYRSYTYDEYYNKFWSRTEPGRPGALPGAFHKHPARPVNAALSNGAYKSVWHRAVVNDAQERMSVASFLCPCNSAVISPAVALVVRDGDAPVYRSYTYDEYYNKFWSRSLDDQEHCLDLFRSTQPGQ</sequence>
<comment type="similarity">
    <text evidence="1">Belongs to the iron/ascorbate-dependent oxidoreductase family.</text>
</comment>
<gene>
    <name evidence="2" type="ORF">ZEAMMB73_Zm00001d026003</name>
</gene>
<dbReference type="eggNOG" id="KOG0143">
    <property type="taxonomic scope" value="Eukaryota"/>
</dbReference>
<dbReference type="Pfam" id="PF03171">
    <property type="entry name" value="2OG-FeII_Oxy"/>
    <property type="match status" value="2"/>
</dbReference>
<protein>
    <submittedName>
        <fullName evidence="2">DMR6 (DOWNY MILDEW RESISTANT 6)</fullName>
    </submittedName>
</protein>
<organism evidence="2">
    <name type="scientific">Zea mays</name>
    <name type="common">Maize</name>
    <dbReference type="NCBI Taxonomy" id="4577"/>
    <lineage>
        <taxon>Eukaryota</taxon>
        <taxon>Viridiplantae</taxon>
        <taxon>Streptophyta</taxon>
        <taxon>Embryophyta</taxon>
        <taxon>Tracheophyta</taxon>
        <taxon>Spermatophyta</taxon>
        <taxon>Magnoliopsida</taxon>
        <taxon>Liliopsida</taxon>
        <taxon>Poales</taxon>
        <taxon>Poaceae</taxon>
        <taxon>PACMAD clade</taxon>
        <taxon>Panicoideae</taxon>
        <taxon>Andropogonodae</taxon>
        <taxon>Andropogoneae</taxon>
        <taxon>Tripsacinae</taxon>
        <taxon>Zea</taxon>
    </lineage>
</organism>
<accession>A0A1D6JBM1</accession>
<dbReference type="InterPro" id="IPR027443">
    <property type="entry name" value="IPNS-like_sf"/>
</dbReference>
<dbReference type="SUPFAM" id="SSF51197">
    <property type="entry name" value="Clavaminate synthase-like"/>
    <property type="match status" value="2"/>
</dbReference>
<dbReference type="InterPro" id="IPR005123">
    <property type="entry name" value="Oxoglu/Fe-dep_dioxygenase_dom"/>
</dbReference>
<dbReference type="PANTHER" id="PTHR47990">
    <property type="entry name" value="2-OXOGLUTARATE (2OG) AND FE(II)-DEPENDENT OXYGENASE SUPERFAMILY PROTEIN-RELATED"/>
    <property type="match status" value="1"/>
</dbReference>
<keyword evidence="1" id="KW-0408">Iron</keyword>
<dbReference type="Gene3D" id="2.60.120.330">
    <property type="entry name" value="B-lactam Antibiotic, Isopenicillin N Synthase, Chain"/>
    <property type="match status" value="2"/>
</dbReference>
<dbReference type="InParanoid" id="A0A1D6JBM1"/>
<proteinExistence type="inferred from homology"/>
<reference evidence="2" key="1">
    <citation type="submission" date="2015-12" db="EMBL/GenBank/DDBJ databases">
        <title>Update maize B73 reference genome by single molecule sequencing technologies.</title>
        <authorList>
            <consortium name="Maize Genome Sequencing Project"/>
            <person name="Ware D."/>
        </authorList>
    </citation>
    <scope>NUCLEOTIDE SEQUENCE</scope>
    <source>
        <tissue evidence="2">Seedling</tissue>
    </source>
</reference>
<dbReference type="GO" id="GO:0016491">
    <property type="term" value="F:oxidoreductase activity"/>
    <property type="evidence" value="ECO:0007669"/>
    <property type="project" value="UniProtKB-KW"/>
</dbReference>
<dbReference type="AlphaFoldDB" id="A0A1D6JBM1"/>
<dbReference type="SMR" id="A0A1D6JBM1"/>
<dbReference type="InterPro" id="IPR050231">
    <property type="entry name" value="Iron_ascorbate_oxido_reductase"/>
</dbReference>
<name>A0A1D6JBM1_MAIZE</name>
<dbReference type="STRING" id="4577.A0A1D6JBM1"/>
<keyword evidence="1" id="KW-0560">Oxidoreductase</keyword>
<evidence type="ECO:0000256" key="1">
    <source>
        <dbReference type="RuleBase" id="RU003682"/>
    </source>
</evidence>
<keyword evidence="1" id="KW-0479">Metal-binding</keyword>